<dbReference type="AlphaFoldDB" id="A0A2M7BFT4"/>
<evidence type="ECO:0000313" key="2">
    <source>
        <dbReference type="EMBL" id="PIV01949.1"/>
    </source>
</evidence>
<evidence type="ECO:0000256" key="1">
    <source>
        <dbReference type="SAM" id="MobiDB-lite"/>
    </source>
</evidence>
<sequence length="61" mass="6845">QAVPHVFTYPRCPKINGVREKRKKIPPIVVLSEVERRRWTENPGVTPGKKDGTAGGSFLMD</sequence>
<dbReference type="EMBL" id="PEVC01000004">
    <property type="protein sequence ID" value="PIV01949.1"/>
    <property type="molecule type" value="Genomic_DNA"/>
</dbReference>
<gene>
    <name evidence="2" type="ORF">COS54_00125</name>
</gene>
<dbReference type="Proteomes" id="UP000229631">
    <property type="component" value="Unassembled WGS sequence"/>
</dbReference>
<comment type="caution">
    <text evidence="2">The sequence shown here is derived from an EMBL/GenBank/DDBJ whole genome shotgun (WGS) entry which is preliminary data.</text>
</comment>
<accession>A0A2M7BFT4</accession>
<evidence type="ECO:0000313" key="3">
    <source>
        <dbReference type="Proteomes" id="UP000229631"/>
    </source>
</evidence>
<organism evidence="2 3">
    <name type="scientific">Candidatus Shapirobacteria bacterium CG03_land_8_20_14_0_80_39_12</name>
    <dbReference type="NCBI Taxonomy" id="1974879"/>
    <lineage>
        <taxon>Bacteria</taxon>
        <taxon>Candidatus Shapironibacteriota</taxon>
    </lineage>
</organism>
<proteinExistence type="predicted"/>
<protein>
    <submittedName>
        <fullName evidence="2">Uncharacterized protein</fullName>
    </submittedName>
</protein>
<reference evidence="3" key="1">
    <citation type="submission" date="2017-09" db="EMBL/GenBank/DDBJ databases">
        <title>Depth-based differentiation of microbial function through sediment-hosted aquifers and enrichment of novel symbionts in the deep terrestrial subsurface.</title>
        <authorList>
            <person name="Probst A.J."/>
            <person name="Ladd B."/>
            <person name="Jarett J.K."/>
            <person name="Geller-Mcgrath D.E."/>
            <person name="Sieber C.M.K."/>
            <person name="Emerson J.B."/>
            <person name="Anantharaman K."/>
            <person name="Thomas B.C."/>
            <person name="Malmstrom R."/>
            <person name="Stieglmeier M."/>
            <person name="Klingl A."/>
            <person name="Woyke T."/>
            <person name="Ryan C.M."/>
            <person name="Banfield J.F."/>
        </authorList>
    </citation>
    <scope>NUCLEOTIDE SEQUENCE [LARGE SCALE GENOMIC DNA]</scope>
</reference>
<feature type="non-terminal residue" evidence="2">
    <location>
        <position position="1"/>
    </location>
</feature>
<name>A0A2M7BFT4_9BACT</name>
<feature type="region of interest" description="Disordered" evidence="1">
    <location>
        <begin position="40"/>
        <end position="61"/>
    </location>
</feature>